<reference evidence="4 5" key="1">
    <citation type="submission" date="2024-12" db="EMBL/GenBank/DDBJ databases">
        <title>The unique morphological basis and parallel evolutionary history of personate flowers in Penstemon.</title>
        <authorList>
            <person name="Depatie T.H."/>
            <person name="Wessinger C.A."/>
        </authorList>
    </citation>
    <scope>NUCLEOTIDE SEQUENCE [LARGE SCALE GENOMIC DNA]</scope>
    <source>
        <strain evidence="4">WTNN_2</strain>
        <tissue evidence="4">Leaf</tissue>
    </source>
</reference>
<gene>
    <name evidence="4" type="ORF">ACJIZ3_000230</name>
</gene>
<feature type="region of interest" description="Disordered" evidence="2">
    <location>
        <begin position="196"/>
        <end position="218"/>
    </location>
</feature>
<organism evidence="4 5">
    <name type="scientific">Penstemon smallii</name>
    <dbReference type="NCBI Taxonomy" id="265156"/>
    <lineage>
        <taxon>Eukaryota</taxon>
        <taxon>Viridiplantae</taxon>
        <taxon>Streptophyta</taxon>
        <taxon>Embryophyta</taxon>
        <taxon>Tracheophyta</taxon>
        <taxon>Spermatophyta</taxon>
        <taxon>Magnoliopsida</taxon>
        <taxon>eudicotyledons</taxon>
        <taxon>Gunneridae</taxon>
        <taxon>Pentapetalae</taxon>
        <taxon>asterids</taxon>
        <taxon>lamiids</taxon>
        <taxon>Lamiales</taxon>
        <taxon>Plantaginaceae</taxon>
        <taxon>Cheloneae</taxon>
        <taxon>Penstemon</taxon>
    </lineage>
</organism>
<sequence>MAPENPIVDEDFEEEKSDSQSPTEKMAPENPIEDSEEEKSKRVSPQPAEENPEDAFVYSDCSSPSDSGFIIRPIPKPKDKKEKKVVNKLFSEKDEIALLQGFARFRAEHGKESDWVKFHSFMKGQLSNEFTKTQLSEKIRSLKRKFTRNFSKGVGLEFPSPHEASVFQHSKTLWEDEVSVDGEKRKRVVELNQEKPSKQRKRAVELNQEKPSKQQKLSNELSKKEFKVMFPLLSASFNEVVPCWVGRENCYLIGREKCQELEDQFRELKAEEIKLGVKRSNLMLKELPKKK</sequence>
<feature type="region of interest" description="Disordered" evidence="2">
    <location>
        <begin position="1"/>
        <end position="81"/>
    </location>
</feature>
<dbReference type="InterPro" id="IPR053932">
    <property type="entry name" value="GeBP-like_DBD"/>
</dbReference>
<name>A0ABD3RB89_9LAMI</name>
<evidence type="ECO:0000259" key="3">
    <source>
        <dbReference type="Pfam" id="PF04504"/>
    </source>
</evidence>
<evidence type="ECO:0000256" key="1">
    <source>
        <dbReference type="ARBA" id="ARBA00010820"/>
    </source>
</evidence>
<protein>
    <recommendedName>
        <fullName evidence="3">Glabrous enhancer-binding protein-like DBD domain-containing protein</fullName>
    </recommendedName>
</protein>
<feature type="domain" description="Glabrous enhancer-binding protein-like DBD" evidence="3">
    <location>
        <begin position="87"/>
        <end position="175"/>
    </location>
</feature>
<proteinExistence type="inferred from homology"/>
<keyword evidence="5" id="KW-1185">Reference proteome</keyword>
<dbReference type="AlphaFoldDB" id="A0ABD3RB89"/>
<accession>A0ABD3RB89</accession>
<dbReference type="GO" id="GO:0010468">
    <property type="term" value="P:regulation of gene expression"/>
    <property type="evidence" value="ECO:0007669"/>
    <property type="project" value="UniProtKB-ARBA"/>
</dbReference>
<evidence type="ECO:0000256" key="2">
    <source>
        <dbReference type="SAM" id="MobiDB-lite"/>
    </source>
</evidence>
<comment type="similarity">
    <text evidence="1">Belongs to the GeBP family.</text>
</comment>
<comment type="caution">
    <text evidence="4">The sequence shown here is derived from an EMBL/GenBank/DDBJ whole genome shotgun (WGS) entry which is preliminary data.</text>
</comment>
<dbReference type="PANTHER" id="PTHR31662:SF33">
    <property type="entry name" value="DNA-BINDING STOREKEEPER PROTEIN TRANSCRIPTIONAL REGULATOR-LIKE PROTEIN"/>
    <property type="match status" value="1"/>
</dbReference>
<dbReference type="EMBL" id="JBJXBP010000308">
    <property type="protein sequence ID" value="KAL3808641.1"/>
    <property type="molecule type" value="Genomic_DNA"/>
</dbReference>
<dbReference type="PANTHER" id="PTHR31662">
    <property type="entry name" value="BNAANNG10740D PROTEIN-RELATED"/>
    <property type="match status" value="1"/>
</dbReference>
<dbReference type="Pfam" id="PF04504">
    <property type="entry name" value="GeBP-like_DBD"/>
    <property type="match status" value="1"/>
</dbReference>
<evidence type="ECO:0000313" key="4">
    <source>
        <dbReference type="EMBL" id="KAL3808641.1"/>
    </source>
</evidence>
<dbReference type="InterPro" id="IPR007592">
    <property type="entry name" value="GEBP"/>
</dbReference>
<feature type="compositionally biased region" description="Basic and acidic residues" evidence="2">
    <location>
        <begin position="196"/>
        <end position="212"/>
    </location>
</feature>
<feature type="compositionally biased region" description="Acidic residues" evidence="2">
    <location>
        <begin position="7"/>
        <end position="16"/>
    </location>
</feature>
<dbReference type="Proteomes" id="UP001634393">
    <property type="component" value="Unassembled WGS sequence"/>
</dbReference>
<evidence type="ECO:0000313" key="5">
    <source>
        <dbReference type="Proteomes" id="UP001634393"/>
    </source>
</evidence>